<evidence type="ECO:0000313" key="1">
    <source>
        <dbReference type="Proteomes" id="UP000504618"/>
    </source>
</evidence>
<reference evidence="2" key="1">
    <citation type="submission" date="2025-08" db="UniProtKB">
        <authorList>
            <consortium name="RefSeq"/>
        </authorList>
    </citation>
    <scope>IDENTIFICATION</scope>
    <source>
        <tissue evidence="2">Whole body</tissue>
    </source>
</reference>
<gene>
    <name evidence="2" type="primary">LOC112467178</name>
</gene>
<protein>
    <submittedName>
        <fullName evidence="2">Uncharacterized protein LOC112467178 isoform X2</fullName>
    </submittedName>
</protein>
<dbReference type="SUPFAM" id="SSF47565">
    <property type="entry name" value="Insect pheromone/odorant-binding proteins"/>
    <property type="match status" value="1"/>
</dbReference>
<accession>A0A6J1R9S2</accession>
<dbReference type="Gene3D" id="1.10.238.20">
    <property type="entry name" value="Pheromone/general odorant binding protein domain"/>
    <property type="match status" value="1"/>
</dbReference>
<dbReference type="AlphaFoldDB" id="A0A6J1R9S2"/>
<sequence>MFIIIYFLEDLMKMDELVDDDIMTTDIEKSALKVGCLFVCLLQRKDVMSGVHINVEKIKKIMDARMHLNFRLIAMRNQILDTCANHELQREENRRMTWYNGV</sequence>
<evidence type="ECO:0000313" key="2">
    <source>
        <dbReference type="RefSeq" id="XP_024891432.1"/>
    </source>
</evidence>
<dbReference type="RefSeq" id="XP_024891432.1">
    <property type="nucleotide sequence ID" value="XM_025035664.1"/>
</dbReference>
<organism evidence="1 2">
    <name type="scientific">Temnothorax curvispinosus</name>
    <dbReference type="NCBI Taxonomy" id="300111"/>
    <lineage>
        <taxon>Eukaryota</taxon>
        <taxon>Metazoa</taxon>
        <taxon>Ecdysozoa</taxon>
        <taxon>Arthropoda</taxon>
        <taxon>Hexapoda</taxon>
        <taxon>Insecta</taxon>
        <taxon>Pterygota</taxon>
        <taxon>Neoptera</taxon>
        <taxon>Endopterygota</taxon>
        <taxon>Hymenoptera</taxon>
        <taxon>Apocrita</taxon>
        <taxon>Aculeata</taxon>
        <taxon>Formicoidea</taxon>
        <taxon>Formicidae</taxon>
        <taxon>Myrmicinae</taxon>
        <taxon>Temnothorax</taxon>
    </lineage>
</organism>
<keyword evidence="1" id="KW-1185">Reference proteome</keyword>
<dbReference type="GO" id="GO:0005549">
    <property type="term" value="F:odorant binding"/>
    <property type="evidence" value="ECO:0007669"/>
    <property type="project" value="InterPro"/>
</dbReference>
<proteinExistence type="predicted"/>
<dbReference type="InterPro" id="IPR036728">
    <property type="entry name" value="PBP_GOBP_sf"/>
</dbReference>
<dbReference type="GeneID" id="112467178"/>
<name>A0A6J1R9S2_9HYME</name>
<dbReference type="Proteomes" id="UP000504618">
    <property type="component" value="Unplaced"/>
</dbReference>